<name>A0ABV8ZPW6_9NEIS</name>
<comment type="caution">
    <text evidence="4">The sequence shown here is derived from an EMBL/GenBank/DDBJ whole genome shotgun (WGS) entry which is preliminary data.</text>
</comment>
<evidence type="ECO:0000256" key="1">
    <source>
        <dbReference type="ARBA" id="ARBA00008324"/>
    </source>
</evidence>
<reference evidence="5" key="1">
    <citation type="journal article" date="2019" name="Int. J. Syst. Evol. Microbiol.">
        <title>The Global Catalogue of Microorganisms (GCM) 10K type strain sequencing project: providing services to taxonomists for standard genome sequencing and annotation.</title>
        <authorList>
            <consortium name="The Broad Institute Genomics Platform"/>
            <consortium name="The Broad Institute Genome Sequencing Center for Infectious Disease"/>
            <person name="Wu L."/>
            <person name="Ma J."/>
        </authorList>
    </citation>
    <scope>NUCLEOTIDE SEQUENCE [LARGE SCALE GENOMIC DNA]</scope>
    <source>
        <strain evidence="5">CGMCC 4.7608</strain>
    </source>
</reference>
<dbReference type="Pfam" id="PF03061">
    <property type="entry name" value="4HBT"/>
    <property type="match status" value="1"/>
</dbReference>
<dbReference type="CDD" id="cd03443">
    <property type="entry name" value="PaaI_thioesterase"/>
    <property type="match status" value="1"/>
</dbReference>
<dbReference type="InterPro" id="IPR039298">
    <property type="entry name" value="ACOT13"/>
</dbReference>
<dbReference type="SUPFAM" id="SSF54637">
    <property type="entry name" value="Thioesterase/thiol ester dehydrase-isomerase"/>
    <property type="match status" value="1"/>
</dbReference>
<dbReference type="PANTHER" id="PTHR21660">
    <property type="entry name" value="THIOESTERASE SUPERFAMILY MEMBER-RELATED"/>
    <property type="match status" value="1"/>
</dbReference>
<dbReference type="RefSeq" id="WP_231460867.1">
    <property type="nucleotide sequence ID" value="NZ_JAJOHW010000009.1"/>
</dbReference>
<sequence>MPSISVLEFQRLIDKELPLVHLFGMRAVSIGRGEAVMRMHFNPDLIRPGGTIAGPALMALADATLYAVVLGMIGQVELAVTTSLNINFLRKPPPADVIAEGRILKLGKRLAVGEVLLLSAELDEPVAHVTGTYSIPPLSGH</sequence>
<dbReference type="Gene3D" id="3.10.129.10">
    <property type="entry name" value="Hotdog Thioesterase"/>
    <property type="match status" value="1"/>
</dbReference>
<evidence type="ECO:0000256" key="2">
    <source>
        <dbReference type="ARBA" id="ARBA00022801"/>
    </source>
</evidence>
<evidence type="ECO:0000313" key="5">
    <source>
        <dbReference type="Proteomes" id="UP001595999"/>
    </source>
</evidence>
<dbReference type="GO" id="GO:0016787">
    <property type="term" value="F:hydrolase activity"/>
    <property type="evidence" value="ECO:0007669"/>
    <property type="project" value="UniProtKB-KW"/>
</dbReference>
<dbReference type="EC" id="3.1.2.-" evidence="4"/>
<gene>
    <name evidence="4" type="ORF">ACFO0R_05210</name>
</gene>
<proteinExistence type="inferred from homology"/>
<keyword evidence="5" id="KW-1185">Reference proteome</keyword>
<dbReference type="EMBL" id="JBHSEK010000002">
    <property type="protein sequence ID" value="MFC4489012.1"/>
    <property type="molecule type" value="Genomic_DNA"/>
</dbReference>
<dbReference type="PANTHER" id="PTHR21660:SF1">
    <property type="entry name" value="ACYL-COENZYME A THIOESTERASE 13"/>
    <property type="match status" value="1"/>
</dbReference>
<evidence type="ECO:0000313" key="4">
    <source>
        <dbReference type="EMBL" id="MFC4489012.1"/>
    </source>
</evidence>
<dbReference type="NCBIfam" id="TIGR00369">
    <property type="entry name" value="unchar_dom_1"/>
    <property type="match status" value="1"/>
</dbReference>
<dbReference type="InterPro" id="IPR003736">
    <property type="entry name" value="PAAI_dom"/>
</dbReference>
<protein>
    <submittedName>
        <fullName evidence="4">PaaI family thioesterase</fullName>
        <ecNumber evidence="4">3.1.2.-</ecNumber>
    </submittedName>
</protein>
<organism evidence="4 5">
    <name type="scientific">Chromobacterium aquaticum</name>
    <dbReference type="NCBI Taxonomy" id="467180"/>
    <lineage>
        <taxon>Bacteria</taxon>
        <taxon>Pseudomonadati</taxon>
        <taxon>Pseudomonadota</taxon>
        <taxon>Betaproteobacteria</taxon>
        <taxon>Neisseriales</taxon>
        <taxon>Chromobacteriaceae</taxon>
        <taxon>Chromobacterium</taxon>
    </lineage>
</organism>
<feature type="domain" description="Thioesterase" evidence="3">
    <location>
        <begin position="49"/>
        <end position="121"/>
    </location>
</feature>
<dbReference type="InterPro" id="IPR029069">
    <property type="entry name" value="HotDog_dom_sf"/>
</dbReference>
<keyword evidence="2 4" id="KW-0378">Hydrolase</keyword>
<dbReference type="InterPro" id="IPR006683">
    <property type="entry name" value="Thioestr_dom"/>
</dbReference>
<evidence type="ECO:0000259" key="3">
    <source>
        <dbReference type="Pfam" id="PF03061"/>
    </source>
</evidence>
<accession>A0ABV8ZPW6</accession>
<dbReference type="Proteomes" id="UP001595999">
    <property type="component" value="Unassembled WGS sequence"/>
</dbReference>
<comment type="similarity">
    <text evidence="1">Belongs to the thioesterase PaaI family.</text>
</comment>